<keyword evidence="3" id="KW-1185">Reference proteome</keyword>
<sequence>MGTNWTQLDPIQPTQATVGALTGLPTSAAGVSPKSGGVQPPISSNPTKCINKQSNSQSITKLYVKEVLIYELTLTEGIETTNHLENRRIQLESKEIGRCNFPLVSRACYARWRDGTGTSVGTAGVDGESRRRCGPDRRRRADSVPVSATRRTATEREREMDGGDWRSSTASPIGEQSRRSGRTRERDGDGRRPGAAGRTTD</sequence>
<dbReference type="EMBL" id="OOIL02000126">
    <property type="protein sequence ID" value="VFQ60845.1"/>
    <property type="molecule type" value="Genomic_DNA"/>
</dbReference>
<feature type="region of interest" description="Disordered" evidence="1">
    <location>
        <begin position="115"/>
        <end position="201"/>
    </location>
</feature>
<evidence type="ECO:0000256" key="1">
    <source>
        <dbReference type="SAM" id="MobiDB-lite"/>
    </source>
</evidence>
<feature type="compositionally biased region" description="Basic and acidic residues" evidence="1">
    <location>
        <begin position="127"/>
        <end position="142"/>
    </location>
</feature>
<protein>
    <submittedName>
        <fullName evidence="2">Uncharacterized protein</fullName>
    </submittedName>
</protein>
<evidence type="ECO:0000313" key="3">
    <source>
        <dbReference type="Proteomes" id="UP000595140"/>
    </source>
</evidence>
<dbReference type="Proteomes" id="UP000595140">
    <property type="component" value="Unassembled WGS sequence"/>
</dbReference>
<gene>
    <name evidence="2" type="ORF">CCAM_LOCUS2621</name>
</gene>
<organism evidence="2 3">
    <name type="scientific">Cuscuta campestris</name>
    <dbReference type="NCBI Taxonomy" id="132261"/>
    <lineage>
        <taxon>Eukaryota</taxon>
        <taxon>Viridiplantae</taxon>
        <taxon>Streptophyta</taxon>
        <taxon>Embryophyta</taxon>
        <taxon>Tracheophyta</taxon>
        <taxon>Spermatophyta</taxon>
        <taxon>Magnoliopsida</taxon>
        <taxon>eudicotyledons</taxon>
        <taxon>Gunneridae</taxon>
        <taxon>Pentapetalae</taxon>
        <taxon>asterids</taxon>
        <taxon>lamiids</taxon>
        <taxon>Solanales</taxon>
        <taxon>Convolvulaceae</taxon>
        <taxon>Cuscuteae</taxon>
        <taxon>Cuscuta</taxon>
        <taxon>Cuscuta subgen. Grammica</taxon>
        <taxon>Cuscuta sect. Cleistogrammica</taxon>
    </lineage>
</organism>
<dbReference type="AlphaFoldDB" id="A0A484K8I1"/>
<name>A0A484K8I1_9ASTE</name>
<accession>A0A484K8I1</accession>
<evidence type="ECO:0000313" key="2">
    <source>
        <dbReference type="EMBL" id="VFQ60845.1"/>
    </source>
</evidence>
<reference evidence="2 3" key="1">
    <citation type="submission" date="2018-04" db="EMBL/GenBank/DDBJ databases">
        <authorList>
            <person name="Vogel A."/>
        </authorList>
    </citation>
    <scope>NUCLEOTIDE SEQUENCE [LARGE SCALE GENOMIC DNA]</scope>
</reference>
<feature type="compositionally biased region" description="Basic and acidic residues" evidence="1">
    <location>
        <begin position="176"/>
        <end position="192"/>
    </location>
</feature>
<proteinExistence type="predicted"/>
<feature type="compositionally biased region" description="Basic and acidic residues" evidence="1">
    <location>
        <begin position="152"/>
        <end position="164"/>
    </location>
</feature>